<evidence type="ECO:0000313" key="2">
    <source>
        <dbReference type="EMBL" id="AEM58981.1"/>
    </source>
</evidence>
<evidence type="ECO:0000256" key="1">
    <source>
        <dbReference type="SAM" id="MobiDB-lite"/>
    </source>
</evidence>
<feature type="region of interest" description="Disordered" evidence="1">
    <location>
        <begin position="1"/>
        <end position="20"/>
    </location>
</feature>
<proteinExistence type="predicted"/>
<organism evidence="2 3">
    <name type="scientific">Haloarcula hispanica (strain ATCC 33960 / DSM 4426 / JCM 8911 / NBRC 102182 / NCIMB 2187 / VKM B-1755)</name>
    <dbReference type="NCBI Taxonomy" id="634497"/>
    <lineage>
        <taxon>Archaea</taxon>
        <taxon>Methanobacteriati</taxon>
        <taxon>Methanobacteriota</taxon>
        <taxon>Stenosarchaea group</taxon>
        <taxon>Halobacteria</taxon>
        <taxon>Halobacteriales</taxon>
        <taxon>Haloarculaceae</taxon>
        <taxon>Haloarcula</taxon>
    </lineage>
</organism>
<gene>
    <name evidence="2" type="ordered locus">HAH_4310</name>
</gene>
<sequence>MRHASRRSAEPREPSGLTVDTAERVFRDVASTISGRDITIPDVVVN</sequence>
<dbReference type="KEGG" id="hhi:HAH_4310"/>
<accession>G0HYT0</accession>
<dbReference type="EMBL" id="CP002922">
    <property type="protein sequence ID" value="AEM58981.1"/>
    <property type="molecule type" value="Genomic_DNA"/>
</dbReference>
<name>G0HYT0_HALHT</name>
<dbReference type="AlphaFoldDB" id="G0HYT0"/>
<protein>
    <submittedName>
        <fullName evidence="2">Uncharacterized protein</fullName>
    </submittedName>
</protein>
<evidence type="ECO:0000313" key="3">
    <source>
        <dbReference type="Proteomes" id="UP000005629"/>
    </source>
</evidence>
<dbReference type="Proteomes" id="UP000005629">
    <property type="component" value="Chromosome II"/>
</dbReference>
<dbReference type="HOGENOM" id="CLU_3178452_0_0_2"/>
<reference evidence="2 3" key="1">
    <citation type="journal article" date="2011" name="J. Bacteriol.">
        <title>Complete genome sequence of Haloarcula hispanica, a model haloarchaeon for studying genetics, metabolism, and virus-host interaction.</title>
        <authorList>
            <person name="Liu H."/>
            <person name="Wu Z."/>
            <person name="Li M."/>
            <person name="Zhang F."/>
            <person name="Zheng H."/>
            <person name="Han J."/>
            <person name="Liu J."/>
            <person name="Zhou J."/>
            <person name="Wang S."/>
            <person name="Xiang H."/>
        </authorList>
    </citation>
    <scope>NUCLEOTIDE SEQUENCE [LARGE SCALE GENOMIC DNA]</scope>
    <source>
        <strain evidence="3">ATCC 33960 / DSM 4426 / JCM 8911 / NBRC 102182 / NCIMB 2187 / VKM B-1755</strain>
    </source>
</reference>